<dbReference type="EMBL" id="WHVB01000007">
    <property type="protein sequence ID" value="KAF8480949.1"/>
    <property type="molecule type" value="Genomic_DNA"/>
</dbReference>
<gene>
    <name evidence="2" type="ORF">DFH94DRAFT_667458</name>
</gene>
<dbReference type="Pfam" id="PF10441">
    <property type="entry name" value="Urb2"/>
    <property type="match status" value="1"/>
</dbReference>
<reference evidence="2" key="2">
    <citation type="journal article" date="2020" name="Nat. Commun.">
        <title>Large-scale genome sequencing of mycorrhizal fungi provides insights into the early evolution of symbiotic traits.</title>
        <authorList>
            <person name="Miyauchi S."/>
            <person name="Kiss E."/>
            <person name="Kuo A."/>
            <person name="Drula E."/>
            <person name="Kohler A."/>
            <person name="Sanchez-Garcia M."/>
            <person name="Morin E."/>
            <person name="Andreopoulos B."/>
            <person name="Barry K.W."/>
            <person name="Bonito G."/>
            <person name="Buee M."/>
            <person name="Carver A."/>
            <person name="Chen C."/>
            <person name="Cichocki N."/>
            <person name="Clum A."/>
            <person name="Culley D."/>
            <person name="Crous P.W."/>
            <person name="Fauchery L."/>
            <person name="Girlanda M."/>
            <person name="Hayes R.D."/>
            <person name="Keri Z."/>
            <person name="LaButti K."/>
            <person name="Lipzen A."/>
            <person name="Lombard V."/>
            <person name="Magnuson J."/>
            <person name="Maillard F."/>
            <person name="Murat C."/>
            <person name="Nolan M."/>
            <person name="Ohm R.A."/>
            <person name="Pangilinan J."/>
            <person name="Pereira M.F."/>
            <person name="Perotto S."/>
            <person name="Peter M."/>
            <person name="Pfister S."/>
            <person name="Riley R."/>
            <person name="Sitrit Y."/>
            <person name="Stielow J.B."/>
            <person name="Szollosi G."/>
            <person name="Zifcakova L."/>
            <person name="Stursova M."/>
            <person name="Spatafora J.W."/>
            <person name="Tedersoo L."/>
            <person name="Vaario L.M."/>
            <person name="Yamada A."/>
            <person name="Yan M."/>
            <person name="Wang P."/>
            <person name="Xu J."/>
            <person name="Bruns T."/>
            <person name="Baldrian P."/>
            <person name="Vilgalys R."/>
            <person name="Dunand C."/>
            <person name="Henrissat B."/>
            <person name="Grigoriev I.V."/>
            <person name="Hibbett D."/>
            <person name="Nagy L.G."/>
            <person name="Martin F.M."/>
        </authorList>
    </citation>
    <scope>NUCLEOTIDE SEQUENCE</scope>
    <source>
        <strain evidence="2">Prilba</strain>
    </source>
</reference>
<dbReference type="SUPFAM" id="SSF48371">
    <property type="entry name" value="ARM repeat"/>
    <property type="match status" value="1"/>
</dbReference>
<protein>
    <submittedName>
        <fullName evidence="2">Urb2/Npa2 family-domain-containing protein</fullName>
    </submittedName>
</protein>
<dbReference type="InterPro" id="IPR016024">
    <property type="entry name" value="ARM-type_fold"/>
</dbReference>
<sequence>MAYQDSAQTFVRALRAPTDPPRQGGPSKIEIASAAWSETSFHVPRKAETILEWCLTRLLKDGTRPPESNPVLDLRFWALLQSILLSLSSKSSKTGLARNAWLIPLLNRVPLLPIVLSLLSNSLNLPAQKRDEIYLLSSRPLALVWSLAAPKFSLDNLLECFGSILRVLEEETAGSGENPGLVAICTLVTSSLRAALSHSSNKKKFSQAFMTSHIATWLNFVSNEGAVCSHTHTEIRDLGVELLFSADSVKQIAEGPRTSPLFNALRTCVTSTQPHLLSTLPLLMAAFTDAMKKRRSALSSGNSFTTDAHSLAMLFFSSCEEILHAVGDLKENQVWHSRLGLLRVVEDESLFNPRDENTAVLMKEEVSVCVECLASVKGEFFLASFACSKITWSSDEKVKTAMQCLCVLSRIDHDLVEASTSHILVKFLTVLRSPHDELLATPAREFLSLALSFHAKTRTLPAHISHLIDSCAPPPQLSSPSIRAFYDGLVASPALALDHLNKLSMAVRTFITPGQTLDTTRRVLVMLQEIWERFRDVEKAAAADRGRGARKKRRTSQDFVNAGQDADARAVTFVLATRIVSIVLTSLPLHTITEADRARAESAVVESLDGFLRDGFLREAILAGTDIITSGGSDRGRDVWATQVVAAAALRLRYTLQLSGHTLRGLDDQNGFENLVVAVLQVDNRLPEYSIEIFRYLLHHISHRSDQQQKLILDAVLSFLEVHLPAHRSEPKTWSGRSSQLSFDKDGSALAAVALLRLLLDRNVEVINACASSAQQERLIHLLHFADVERGEENAEPGLSLVTIVHECLHSANFWEQENIRSSFFAVHHARTAFLGTINVAKLRKNSKKHASGHGAESQMWEAVKTYTFLLYPSVECIPKVSRNDFLRRAVVLDFLFGSVPGTSTHQAFTVVRTFLARTFSFLGSWEHEASGQYLHYLMTSPVPISVEQVTMDLVRGHLRSAFRVAVQGSTDTVFDAIQICRKQPLGDWLLSKDFDVPLRGSAQLLMDIAMADFALSSFPPDLVDYLSSLFEHVLGQLHPIICRLASRDVTERDELLNYPSVLLLWGRAITFGRYLDHPKNPPPGLGAQIMQAIGPSLFPWSTEDPNILKFGRAMHAVLVSELQLFDEEEREERESHLQRIVTTYMVFAHLSMSPEPCNLDENMAELFRTLSPSEFSSCLQFVLEALSSNGIESDDIACLIRLISLALHNAPENTLRIVQACVKECLDIFVNDAKLCDVPILRLPMLSFISDLCSKRPASIRPQNAISIWVYISRLLAASKVHDSETNVAVFHEIIATLSSLVRLRRDLVVTTLPHLSNIICRLLFALRSPRPLLGAKQYTIVADSFPVWVNPSHPLGAEESKDLSRLLTSLSAKTLVRVHGTAAELRKPESLARPLSKHVACILQAYFEVLNDPLCVLPADIRRELQPGLFILCDMLNEHARDALMVSALDASGKAAMKGLWREYEKQRYTGKG</sequence>
<dbReference type="Proteomes" id="UP000759537">
    <property type="component" value="Unassembled WGS sequence"/>
</dbReference>
<organism evidence="2 3">
    <name type="scientific">Russula ochroleuca</name>
    <dbReference type="NCBI Taxonomy" id="152965"/>
    <lineage>
        <taxon>Eukaryota</taxon>
        <taxon>Fungi</taxon>
        <taxon>Dikarya</taxon>
        <taxon>Basidiomycota</taxon>
        <taxon>Agaricomycotina</taxon>
        <taxon>Agaricomycetes</taxon>
        <taxon>Russulales</taxon>
        <taxon>Russulaceae</taxon>
        <taxon>Russula</taxon>
    </lineage>
</organism>
<proteinExistence type="predicted"/>
<comment type="caution">
    <text evidence="2">The sequence shown here is derived from an EMBL/GenBank/DDBJ whole genome shotgun (WGS) entry which is preliminary data.</text>
</comment>
<dbReference type="OrthoDB" id="160374at2759"/>
<evidence type="ECO:0000313" key="3">
    <source>
        <dbReference type="Proteomes" id="UP000759537"/>
    </source>
</evidence>
<keyword evidence="3" id="KW-1185">Reference proteome</keyword>
<dbReference type="InterPro" id="IPR018849">
    <property type="entry name" value="Urb2/Npa2_C"/>
</dbReference>
<evidence type="ECO:0000313" key="2">
    <source>
        <dbReference type="EMBL" id="KAF8480949.1"/>
    </source>
</evidence>
<accession>A0A9P5MXA1</accession>
<reference evidence="2" key="1">
    <citation type="submission" date="2019-10" db="EMBL/GenBank/DDBJ databases">
        <authorList>
            <consortium name="DOE Joint Genome Institute"/>
            <person name="Kuo A."/>
            <person name="Miyauchi S."/>
            <person name="Kiss E."/>
            <person name="Drula E."/>
            <person name="Kohler A."/>
            <person name="Sanchez-Garcia M."/>
            <person name="Andreopoulos B."/>
            <person name="Barry K.W."/>
            <person name="Bonito G."/>
            <person name="Buee M."/>
            <person name="Carver A."/>
            <person name="Chen C."/>
            <person name="Cichocki N."/>
            <person name="Clum A."/>
            <person name="Culley D."/>
            <person name="Crous P.W."/>
            <person name="Fauchery L."/>
            <person name="Girlanda M."/>
            <person name="Hayes R."/>
            <person name="Keri Z."/>
            <person name="LaButti K."/>
            <person name="Lipzen A."/>
            <person name="Lombard V."/>
            <person name="Magnuson J."/>
            <person name="Maillard F."/>
            <person name="Morin E."/>
            <person name="Murat C."/>
            <person name="Nolan M."/>
            <person name="Ohm R."/>
            <person name="Pangilinan J."/>
            <person name="Pereira M."/>
            <person name="Perotto S."/>
            <person name="Peter M."/>
            <person name="Riley R."/>
            <person name="Sitrit Y."/>
            <person name="Stielow B."/>
            <person name="Szollosi G."/>
            <person name="Zifcakova L."/>
            <person name="Stursova M."/>
            <person name="Spatafora J.W."/>
            <person name="Tedersoo L."/>
            <person name="Vaario L.-M."/>
            <person name="Yamada A."/>
            <person name="Yan M."/>
            <person name="Wang P."/>
            <person name="Xu J."/>
            <person name="Bruns T."/>
            <person name="Baldrian P."/>
            <person name="Vilgalys R."/>
            <person name="Henrissat B."/>
            <person name="Grigoriev I.V."/>
            <person name="Hibbett D."/>
            <person name="Nagy L.G."/>
            <person name="Martin F.M."/>
        </authorList>
    </citation>
    <scope>NUCLEOTIDE SEQUENCE</scope>
    <source>
        <strain evidence="2">Prilba</strain>
    </source>
</reference>
<name>A0A9P5MXA1_9AGAM</name>
<feature type="domain" description="Nucleolar 27S pre-rRNA processing Urb2/Npa2 C-terminal" evidence="1">
    <location>
        <begin position="1246"/>
        <end position="1474"/>
    </location>
</feature>
<evidence type="ECO:0000259" key="1">
    <source>
        <dbReference type="Pfam" id="PF10441"/>
    </source>
</evidence>